<organism evidence="2 3">
    <name type="scientific">Marinobacterium aestuarii</name>
    <dbReference type="NCBI Taxonomy" id="1821621"/>
    <lineage>
        <taxon>Bacteria</taxon>
        <taxon>Pseudomonadati</taxon>
        <taxon>Pseudomonadota</taxon>
        <taxon>Gammaproteobacteria</taxon>
        <taxon>Oceanospirillales</taxon>
        <taxon>Oceanospirillaceae</taxon>
        <taxon>Marinobacterium</taxon>
    </lineage>
</organism>
<evidence type="ECO:0008006" key="4">
    <source>
        <dbReference type="Google" id="ProtNLM"/>
    </source>
</evidence>
<gene>
    <name evidence="2" type="ORF">A8C75_17610</name>
</gene>
<dbReference type="RefSeq" id="WP_067385424.1">
    <property type="nucleotide sequence ID" value="NZ_CP015839.1"/>
</dbReference>
<accession>A0A1A9F2J7</accession>
<reference evidence="3" key="1">
    <citation type="submission" date="2016-05" db="EMBL/GenBank/DDBJ databases">
        <authorList>
            <person name="Baek K."/>
            <person name="Yang S.-J."/>
        </authorList>
    </citation>
    <scope>NUCLEOTIDE SEQUENCE [LARGE SCALE GENOMIC DNA]</scope>
    <source>
        <strain evidence="3">ST58-10</strain>
    </source>
</reference>
<dbReference type="OrthoDB" id="6107736at2"/>
<dbReference type="InterPro" id="IPR021677">
    <property type="entry name" value="DUF2986"/>
</dbReference>
<keyword evidence="3" id="KW-1185">Reference proteome</keyword>
<feature type="compositionally biased region" description="Low complexity" evidence="1">
    <location>
        <begin position="42"/>
        <end position="59"/>
    </location>
</feature>
<feature type="compositionally biased region" description="Basic residues" evidence="1">
    <location>
        <begin position="1"/>
        <end position="18"/>
    </location>
</feature>
<dbReference type="AlphaFoldDB" id="A0A1A9F2J7"/>
<name>A0A1A9F2J7_9GAMM</name>
<protein>
    <recommendedName>
        <fullName evidence="4">DUF2986 domain-containing protein</fullName>
    </recommendedName>
</protein>
<dbReference type="KEGG" id="mars:A8C75_17610"/>
<evidence type="ECO:0000256" key="1">
    <source>
        <dbReference type="SAM" id="MobiDB-lite"/>
    </source>
</evidence>
<proteinExistence type="predicted"/>
<dbReference type="Pfam" id="PF11661">
    <property type="entry name" value="DUF2986"/>
    <property type="match status" value="1"/>
</dbReference>
<sequence length="78" mass="8284">MNRRKKINQILGKKAKKANLRENPSHHRPRYISKAEREKAQAAEAAALAEVSQDTGAENGAEDAGTEEGTAKGAGAEG</sequence>
<feature type="region of interest" description="Disordered" evidence="1">
    <location>
        <begin position="1"/>
        <end position="78"/>
    </location>
</feature>
<reference evidence="2 3" key="2">
    <citation type="journal article" date="2018" name="Int. J. Syst. Evol. Microbiol.">
        <title>Marinobacterium aestuarii sp. nov., a benzene-degrading marine bacterium isolated from estuary sediment.</title>
        <authorList>
            <person name="Bae S.S."/>
            <person name="Jung J."/>
            <person name="Chung D."/>
            <person name="Baek K."/>
        </authorList>
    </citation>
    <scope>NUCLEOTIDE SEQUENCE [LARGE SCALE GENOMIC DNA]</scope>
    <source>
        <strain evidence="2 3">ST58-10</strain>
    </source>
</reference>
<feature type="compositionally biased region" description="Low complexity" evidence="1">
    <location>
        <begin position="67"/>
        <end position="78"/>
    </location>
</feature>
<dbReference type="Proteomes" id="UP000078070">
    <property type="component" value="Chromosome"/>
</dbReference>
<dbReference type="EMBL" id="CP015839">
    <property type="protein sequence ID" value="ANG64108.1"/>
    <property type="molecule type" value="Genomic_DNA"/>
</dbReference>
<evidence type="ECO:0000313" key="2">
    <source>
        <dbReference type="EMBL" id="ANG64108.1"/>
    </source>
</evidence>
<evidence type="ECO:0000313" key="3">
    <source>
        <dbReference type="Proteomes" id="UP000078070"/>
    </source>
</evidence>